<dbReference type="EMBL" id="JAAAPK010000010">
    <property type="protein sequence ID" value="NBC44343.1"/>
    <property type="molecule type" value="Genomic_DNA"/>
</dbReference>
<gene>
    <name evidence="2" type="ORF">GTZ93_31500</name>
</gene>
<evidence type="ECO:0000256" key="1">
    <source>
        <dbReference type="SAM" id="MobiDB-lite"/>
    </source>
</evidence>
<organism evidence="2 3">
    <name type="scientific">Corallococcus exiguus</name>
    <dbReference type="NCBI Taxonomy" id="83462"/>
    <lineage>
        <taxon>Bacteria</taxon>
        <taxon>Pseudomonadati</taxon>
        <taxon>Myxococcota</taxon>
        <taxon>Myxococcia</taxon>
        <taxon>Myxococcales</taxon>
        <taxon>Cystobacterineae</taxon>
        <taxon>Myxococcaceae</taxon>
        <taxon>Corallococcus</taxon>
    </lineage>
</organism>
<dbReference type="RefSeq" id="WP_139915469.1">
    <property type="nucleotide sequence ID" value="NZ_CBCSLE010000001.1"/>
</dbReference>
<comment type="caution">
    <text evidence="2">The sequence shown here is derived from an EMBL/GenBank/DDBJ whole genome shotgun (WGS) entry which is preliminary data.</text>
</comment>
<dbReference type="AlphaFoldDB" id="A0A7X4YF77"/>
<feature type="region of interest" description="Disordered" evidence="1">
    <location>
        <begin position="1"/>
        <end position="20"/>
    </location>
</feature>
<evidence type="ECO:0000313" key="2">
    <source>
        <dbReference type="EMBL" id="NBC44343.1"/>
    </source>
</evidence>
<proteinExistence type="predicted"/>
<sequence>MLDRLAALESSPREKSTPWSRFNDQARVSVVQLVDATPPAPGVDVLADSFQTQMTVVKPVNPSDPWSFLEPFDLTYRTEGIWPPEVPASVDTDPLV</sequence>
<name>A0A7X4YF77_9BACT</name>
<evidence type="ECO:0000313" key="3">
    <source>
        <dbReference type="Proteomes" id="UP000537825"/>
    </source>
</evidence>
<accession>A0A7X4YF77</accession>
<keyword evidence="3" id="KW-1185">Reference proteome</keyword>
<reference evidence="2 3" key="1">
    <citation type="submission" date="2020-01" db="EMBL/GenBank/DDBJ databases">
        <title>The draft genome sequence of Corallococcus exiguus DSM 14696.</title>
        <authorList>
            <person name="Zhang X."/>
            <person name="Zhu H."/>
        </authorList>
    </citation>
    <scope>NUCLEOTIDE SEQUENCE [LARGE SCALE GENOMIC DNA]</scope>
    <source>
        <strain evidence="2 3">DSM 14696</strain>
    </source>
</reference>
<dbReference type="Proteomes" id="UP000537825">
    <property type="component" value="Unassembled WGS sequence"/>
</dbReference>
<protein>
    <submittedName>
        <fullName evidence="2">Uncharacterized protein</fullName>
    </submittedName>
</protein>